<sequence length="118" mass="13335">MDGSADALIARVQRRPRQPSKANRSHANHLPWSVPDPSDFHNHQTRCACDEDDHGPTTIDESPATNDAPSKLTPATQVSFTNERTNDQKARATERPTATVNDDDHETQRRLNHHRHRC</sequence>
<feature type="compositionally biased region" description="Basic residues" evidence="1">
    <location>
        <begin position="12"/>
        <end position="27"/>
    </location>
</feature>
<feature type="compositionally biased region" description="Polar residues" evidence="1">
    <location>
        <begin position="59"/>
        <end position="83"/>
    </location>
</feature>
<proteinExistence type="predicted"/>
<organism evidence="2 3">
    <name type="scientific">Gibberella nygamai</name>
    <name type="common">Bean root rot disease fungus</name>
    <name type="synonym">Fusarium nygamai</name>
    <dbReference type="NCBI Taxonomy" id="42673"/>
    <lineage>
        <taxon>Eukaryota</taxon>
        <taxon>Fungi</taxon>
        <taxon>Dikarya</taxon>
        <taxon>Ascomycota</taxon>
        <taxon>Pezizomycotina</taxon>
        <taxon>Sordariomycetes</taxon>
        <taxon>Hypocreomycetidae</taxon>
        <taxon>Hypocreales</taxon>
        <taxon>Nectriaceae</taxon>
        <taxon>Fusarium</taxon>
        <taxon>Fusarium fujikuroi species complex</taxon>
    </lineage>
</organism>
<name>A0A2K0VU20_GIBNY</name>
<dbReference type="EMBL" id="MTQA01000268">
    <property type="protein sequence ID" value="PNP73521.1"/>
    <property type="molecule type" value="Genomic_DNA"/>
</dbReference>
<dbReference type="AlphaFoldDB" id="A0A2K0VU20"/>
<protein>
    <submittedName>
        <fullName evidence="2">Uncharacterized protein</fullName>
    </submittedName>
</protein>
<dbReference type="Proteomes" id="UP000236664">
    <property type="component" value="Unassembled WGS sequence"/>
</dbReference>
<evidence type="ECO:0000256" key="1">
    <source>
        <dbReference type="SAM" id="MobiDB-lite"/>
    </source>
</evidence>
<keyword evidence="3" id="KW-1185">Reference proteome</keyword>
<evidence type="ECO:0000313" key="3">
    <source>
        <dbReference type="Proteomes" id="UP000236664"/>
    </source>
</evidence>
<gene>
    <name evidence="2" type="ORF">FNYG_13115</name>
</gene>
<evidence type="ECO:0000313" key="2">
    <source>
        <dbReference type="EMBL" id="PNP73521.1"/>
    </source>
</evidence>
<feature type="region of interest" description="Disordered" evidence="1">
    <location>
        <begin position="1"/>
        <end position="118"/>
    </location>
</feature>
<feature type="compositionally biased region" description="Basic and acidic residues" evidence="1">
    <location>
        <begin position="84"/>
        <end position="94"/>
    </location>
</feature>
<comment type="caution">
    <text evidence="2">The sequence shown here is derived from an EMBL/GenBank/DDBJ whole genome shotgun (WGS) entry which is preliminary data.</text>
</comment>
<accession>A0A2K0VU20</accession>
<dbReference type="OrthoDB" id="10333488at2759"/>
<reference evidence="2 3" key="1">
    <citation type="submission" date="2017-06" db="EMBL/GenBank/DDBJ databases">
        <title>Genome of Fusarium nygamai isolate CS10214.</title>
        <authorList>
            <person name="Gardiner D.M."/>
            <person name="Obanor F."/>
            <person name="Kazan K."/>
        </authorList>
    </citation>
    <scope>NUCLEOTIDE SEQUENCE [LARGE SCALE GENOMIC DNA]</scope>
    <source>
        <strain evidence="2 3">CS10214</strain>
    </source>
</reference>